<comment type="caution">
    <text evidence="1">The sequence shown here is derived from an EMBL/GenBank/DDBJ whole genome shotgun (WGS) entry which is preliminary data.</text>
</comment>
<name>A0A5A9N622_9TELE</name>
<dbReference type="EMBL" id="SOYY01000022">
    <property type="protein sequence ID" value="KAA0704658.1"/>
    <property type="molecule type" value="Genomic_DNA"/>
</dbReference>
<gene>
    <name evidence="1" type="ORF">E1301_Tti001027</name>
</gene>
<evidence type="ECO:0000313" key="2">
    <source>
        <dbReference type="Proteomes" id="UP000324632"/>
    </source>
</evidence>
<accession>A0A5A9N622</accession>
<protein>
    <submittedName>
        <fullName evidence="1">Uncharacterized protein</fullName>
    </submittedName>
</protein>
<organism evidence="1 2">
    <name type="scientific">Triplophysa tibetana</name>
    <dbReference type="NCBI Taxonomy" id="1572043"/>
    <lineage>
        <taxon>Eukaryota</taxon>
        <taxon>Metazoa</taxon>
        <taxon>Chordata</taxon>
        <taxon>Craniata</taxon>
        <taxon>Vertebrata</taxon>
        <taxon>Euteleostomi</taxon>
        <taxon>Actinopterygii</taxon>
        <taxon>Neopterygii</taxon>
        <taxon>Teleostei</taxon>
        <taxon>Ostariophysi</taxon>
        <taxon>Cypriniformes</taxon>
        <taxon>Nemacheilidae</taxon>
        <taxon>Triplophysa</taxon>
    </lineage>
</organism>
<dbReference type="AlphaFoldDB" id="A0A5A9N622"/>
<sequence>MHVHNNIAQFLHLIKYASLTPHCKLPTYGKHAVSNEVNVIAWRYNINHSLYSSGNRVLACSLKQMGTSAVNVRPARMLPGPDELSVEIRLYPITNYSCHSSQTSPDVI</sequence>
<proteinExistence type="predicted"/>
<reference evidence="1 2" key="1">
    <citation type="journal article" date="2019" name="Mol. Ecol. Resour.">
        <title>Chromosome-level genome assembly of Triplophysa tibetana, a fish adapted to the harsh high-altitude environment of the Tibetan Plateau.</title>
        <authorList>
            <person name="Yang X."/>
            <person name="Liu H."/>
            <person name="Ma Z."/>
            <person name="Zou Y."/>
            <person name="Zou M."/>
            <person name="Mao Y."/>
            <person name="Li X."/>
            <person name="Wang H."/>
            <person name="Chen T."/>
            <person name="Wang W."/>
            <person name="Yang R."/>
        </authorList>
    </citation>
    <scope>NUCLEOTIDE SEQUENCE [LARGE SCALE GENOMIC DNA]</scope>
    <source>
        <strain evidence="1">TTIB1903HZAU</strain>
        <tissue evidence="1">Muscle</tissue>
    </source>
</reference>
<dbReference type="Proteomes" id="UP000324632">
    <property type="component" value="Chromosome 22"/>
</dbReference>
<evidence type="ECO:0000313" key="1">
    <source>
        <dbReference type="EMBL" id="KAA0704658.1"/>
    </source>
</evidence>
<keyword evidence="2" id="KW-1185">Reference proteome</keyword>